<dbReference type="PANTHER" id="PTHR33908:SF11">
    <property type="entry name" value="MEMBRANE PROTEIN"/>
    <property type="match status" value="1"/>
</dbReference>
<feature type="transmembrane region" description="Helical" evidence="9">
    <location>
        <begin position="837"/>
        <end position="854"/>
    </location>
</feature>
<protein>
    <recommendedName>
        <fullName evidence="12">Glycosyltransferase RgtA/B/C/D-like domain-containing protein</fullName>
    </recommendedName>
</protein>
<feature type="compositionally biased region" description="Polar residues" evidence="8">
    <location>
        <begin position="170"/>
        <end position="206"/>
    </location>
</feature>
<dbReference type="AlphaFoldDB" id="A0A347VRX2"/>
<feature type="transmembrane region" description="Helical" evidence="9">
    <location>
        <begin position="474"/>
        <end position="493"/>
    </location>
</feature>
<feature type="transmembrane region" description="Helical" evidence="9">
    <location>
        <begin position="761"/>
        <end position="780"/>
    </location>
</feature>
<reference evidence="10 11" key="1">
    <citation type="journal article" date="2014" name="Genome Announc.">
        <title>Draft genome sequences of eight enterohepatic helicobacter species isolated from both laboratory and wild rodents.</title>
        <authorList>
            <person name="Sheh A."/>
            <person name="Shen Z."/>
            <person name="Fox J.G."/>
        </authorList>
    </citation>
    <scope>NUCLEOTIDE SEQUENCE [LARGE SCALE GENOMIC DNA]</scope>
    <source>
        <strain evidence="10 11">MIT 97-6194</strain>
    </source>
</reference>
<feature type="compositionally biased region" description="Basic and acidic residues" evidence="8">
    <location>
        <begin position="327"/>
        <end position="339"/>
    </location>
</feature>
<feature type="transmembrane region" description="Helical" evidence="9">
    <location>
        <begin position="556"/>
        <end position="579"/>
    </location>
</feature>
<feature type="transmembrane region" description="Helical" evidence="9">
    <location>
        <begin position="616"/>
        <end position="633"/>
    </location>
</feature>
<dbReference type="PANTHER" id="PTHR33908">
    <property type="entry name" value="MANNOSYLTRANSFERASE YKCB-RELATED"/>
    <property type="match status" value="1"/>
</dbReference>
<evidence type="ECO:0000313" key="10">
    <source>
        <dbReference type="EMBL" id="TLD92211.1"/>
    </source>
</evidence>
<keyword evidence="7 9" id="KW-0472">Membrane</keyword>
<feature type="compositionally biased region" description="Polar residues" evidence="8">
    <location>
        <begin position="356"/>
        <end position="371"/>
    </location>
</feature>
<feature type="transmembrane region" description="Helical" evidence="9">
    <location>
        <begin position="811"/>
        <end position="830"/>
    </location>
</feature>
<feature type="compositionally biased region" description="Basic and acidic residues" evidence="8">
    <location>
        <begin position="149"/>
        <end position="169"/>
    </location>
</feature>
<feature type="transmembrane region" description="Helical" evidence="9">
    <location>
        <begin position="787"/>
        <end position="805"/>
    </location>
</feature>
<feature type="transmembrane region" description="Helical" evidence="9">
    <location>
        <begin position="9"/>
        <end position="29"/>
    </location>
</feature>
<dbReference type="RefSeq" id="WP_118962135.1">
    <property type="nucleotide sequence ID" value="NZ_JRMP02000022.1"/>
</dbReference>
<evidence type="ECO:0000313" key="11">
    <source>
        <dbReference type="Proteomes" id="UP000029714"/>
    </source>
</evidence>
<feature type="compositionally biased region" description="Polar residues" evidence="8">
    <location>
        <begin position="246"/>
        <end position="262"/>
    </location>
</feature>
<evidence type="ECO:0000256" key="6">
    <source>
        <dbReference type="ARBA" id="ARBA00022989"/>
    </source>
</evidence>
<keyword evidence="6 9" id="KW-1133">Transmembrane helix</keyword>
<feature type="region of interest" description="Disordered" evidence="8">
    <location>
        <begin position="314"/>
        <end position="376"/>
    </location>
</feature>
<keyword evidence="3" id="KW-0328">Glycosyltransferase</keyword>
<sequence length="960" mass="108688">MSRFEKRLFYVWSGIFAFIVGLFFILSFVSRDRIYEANLEYKDSKILESNVANSLANGSHVSPPPLRMGVGGWVIESKNDFIEYNVKIKFKNQFFRAQKDLSDIEIMDFKFVDSNVDSNIESMEVTNVTSKQHSIESSNNNGGGGVKPLDSKDVTNVTSKKDSINKDNIESNLQDYKNSQSEKSQNATKTQNLNLENNQTKTNTRSVVGGLGGCKGGKGEQPRNSRPPYPPCERVDLESKELSNNIKESSEFVNSRSETQNVENKKDSIKLVNLDSNNVNIPTPLTPLRNGGGNPTYNAVSLENKVSLENAVSLENTESNSQNSKIVSKDSIKNNKTDSKNSQSEIKNVGNKADSKNLQNLDSIESNNLSPTHRPILEKDSNKNIESNKFKNYQIHNFTHPNNQNFITFTMPSNATPPTQISYKTHFKITFLLKLLQYYLTGIAIYIFAKLLYKNLSQNIESTKTQNLDSKNTTKNAFILSVLSILLCVILLYNGHNWGGDFSQYIAQGRALTQGSDAIKTQIANNTFMIQKSDVVLGAYIYPWGFPLLLAPVIKFAGLNLIALKCVGIATFAMFIFIFHIFISRLLTQKFAITATLLFTLNPMFLDFTNSILSDIPFMLFNFLAVIMLSRLFKNPIDSIESKATFSYILFASLFATFAYLIRNNGVVIMLSLLALHALLSVKILFKIKAINIESNAKLWLHFLPYLIFFSLVFLTNKMLGSGGSGHLGFMLEYLSWQSIFDNFKSYSLMFRDFFGMPRDVVKSLGLIVYILGVICAVRGFRRAKNYFFLCVFFAHLALLILWPFQQGVRFIFALFPFLILWAFVGLDSMNLRAKKTANILFTLVFVFSLYKGIEIFRANSLRVMQGAFEPKALQMYDFIRENTPTDSIIIFSKPRVLYLTTGRLGFYSTNLERLKEADFLLIANEMPILESSVILELLKSGEITQIRENERFSLYKITK</sequence>
<dbReference type="GO" id="GO:0016763">
    <property type="term" value="F:pentosyltransferase activity"/>
    <property type="evidence" value="ECO:0007669"/>
    <property type="project" value="TreeGrafter"/>
</dbReference>
<evidence type="ECO:0008006" key="12">
    <source>
        <dbReference type="Google" id="ProtNLM"/>
    </source>
</evidence>
<evidence type="ECO:0000256" key="1">
    <source>
        <dbReference type="ARBA" id="ARBA00004651"/>
    </source>
</evidence>
<gene>
    <name evidence="10" type="ORF">LS64_010705</name>
</gene>
<evidence type="ECO:0000256" key="2">
    <source>
        <dbReference type="ARBA" id="ARBA00022475"/>
    </source>
</evidence>
<evidence type="ECO:0000256" key="5">
    <source>
        <dbReference type="ARBA" id="ARBA00022692"/>
    </source>
</evidence>
<evidence type="ECO:0000256" key="7">
    <source>
        <dbReference type="ARBA" id="ARBA00023136"/>
    </source>
</evidence>
<feature type="transmembrane region" description="Helical" evidence="9">
    <location>
        <begin position="698"/>
        <end position="716"/>
    </location>
</feature>
<keyword evidence="5 9" id="KW-0812">Transmembrane</keyword>
<dbReference type="Proteomes" id="UP000029714">
    <property type="component" value="Unassembled WGS sequence"/>
</dbReference>
<dbReference type="OrthoDB" id="1491752at2"/>
<evidence type="ECO:0000256" key="4">
    <source>
        <dbReference type="ARBA" id="ARBA00022679"/>
    </source>
</evidence>
<evidence type="ECO:0000256" key="3">
    <source>
        <dbReference type="ARBA" id="ARBA00022676"/>
    </source>
</evidence>
<dbReference type="GO" id="GO:0005886">
    <property type="term" value="C:plasma membrane"/>
    <property type="evidence" value="ECO:0007669"/>
    <property type="project" value="UniProtKB-SubCell"/>
</dbReference>
<dbReference type="InterPro" id="IPR050297">
    <property type="entry name" value="LipidA_mod_glycosyltrf_83"/>
</dbReference>
<comment type="caution">
    <text evidence="10">The sequence shown here is derived from an EMBL/GenBank/DDBJ whole genome shotgun (WGS) entry which is preliminary data.</text>
</comment>
<feature type="transmembrane region" description="Helical" evidence="9">
    <location>
        <begin position="645"/>
        <end position="662"/>
    </location>
</feature>
<feature type="region of interest" description="Disordered" evidence="8">
    <location>
        <begin position="127"/>
        <end position="234"/>
    </location>
</feature>
<dbReference type="GO" id="GO:0009103">
    <property type="term" value="P:lipopolysaccharide biosynthetic process"/>
    <property type="evidence" value="ECO:0007669"/>
    <property type="project" value="UniProtKB-ARBA"/>
</dbReference>
<feature type="compositionally biased region" description="Polar residues" evidence="8">
    <location>
        <begin position="314"/>
        <end position="326"/>
    </location>
</feature>
<name>A0A347VRX2_9HELI</name>
<reference evidence="10 11" key="2">
    <citation type="journal article" date="2016" name="Infect. Immun.">
        <title>Helicobacter saguini, a Novel Helicobacter Isolated from Cotton-Top Tamarins with Ulcerative Colitis, Has Proinflammatory Properties and Induces Typhlocolitis and Dysplasia in Gnotobiotic IL-10-/- Mice.</title>
        <authorList>
            <person name="Shen Z."/>
            <person name="Mannion A."/>
            <person name="Whary M.T."/>
            <person name="Muthupalani S."/>
            <person name="Sheh A."/>
            <person name="Feng Y."/>
            <person name="Gong G."/>
            <person name="Vandamme P."/>
            <person name="Holcombe H.R."/>
            <person name="Paster B.J."/>
            <person name="Fox J.G."/>
        </authorList>
    </citation>
    <scope>NUCLEOTIDE SEQUENCE [LARGE SCALE GENOMIC DNA]</scope>
    <source>
        <strain evidence="10 11">MIT 97-6194</strain>
    </source>
</reference>
<keyword evidence="11" id="KW-1185">Reference proteome</keyword>
<keyword evidence="2" id="KW-1003">Cell membrane</keyword>
<evidence type="ECO:0000256" key="9">
    <source>
        <dbReference type="SAM" id="Phobius"/>
    </source>
</evidence>
<dbReference type="EMBL" id="JRMP02000022">
    <property type="protein sequence ID" value="TLD92211.1"/>
    <property type="molecule type" value="Genomic_DNA"/>
</dbReference>
<keyword evidence="4" id="KW-0808">Transferase</keyword>
<feature type="transmembrane region" description="Helical" evidence="9">
    <location>
        <begin position="668"/>
        <end position="686"/>
    </location>
</feature>
<evidence type="ECO:0000256" key="8">
    <source>
        <dbReference type="SAM" id="MobiDB-lite"/>
    </source>
</evidence>
<organism evidence="10 11">
    <name type="scientific">Helicobacter saguini</name>
    <dbReference type="NCBI Taxonomy" id="1548018"/>
    <lineage>
        <taxon>Bacteria</taxon>
        <taxon>Pseudomonadati</taxon>
        <taxon>Campylobacterota</taxon>
        <taxon>Epsilonproteobacteria</taxon>
        <taxon>Campylobacterales</taxon>
        <taxon>Helicobacteraceae</taxon>
        <taxon>Helicobacter</taxon>
    </lineage>
</organism>
<feature type="compositionally biased region" description="Polar residues" evidence="8">
    <location>
        <begin position="127"/>
        <end position="138"/>
    </location>
</feature>
<accession>A0A347VRX2</accession>
<feature type="transmembrane region" description="Helical" evidence="9">
    <location>
        <begin position="435"/>
        <end position="453"/>
    </location>
</feature>
<feature type="region of interest" description="Disordered" evidence="8">
    <location>
        <begin position="246"/>
        <end position="266"/>
    </location>
</feature>
<comment type="subcellular location">
    <subcellularLocation>
        <location evidence="1">Cell membrane</location>
        <topology evidence="1">Multi-pass membrane protein</topology>
    </subcellularLocation>
</comment>
<proteinExistence type="predicted"/>